<dbReference type="InterPro" id="IPR000873">
    <property type="entry name" value="AMP-dep_synth/lig_dom"/>
</dbReference>
<dbReference type="PANTHER" id="PTHR43767">
    <property type="entry name" value="LONG-CHAIN-FATTY-ACID--COA LIGASE"/>
    <property type="match status" value="1"/>
</dbReference>
<evidence type="ECO:0000313" key="2">
    <source>
        <dbReference type="EMBL" id="ASM77346.1"/>
    </source>
</evidence>
<dbReference type="Gene3D" id="3.40.50.12780">
    <property type="entry name" value="N-terminal domain of ligase-like"/>
    <property type="match status" value="1"/>
</dbReference>
<dbReference type="AlphaFoldDB" id="A0A221KEB4"/>
<name>A0A221KEB4_VITFI</name>
<evidence type="ECO:0000259" key="1">
    <source>
        <dbReference type="Pfam" id="PF00501"/>
    </source>
</evidence>
<dbReference type="SUPFAM" id="SSF56801">
    <property type="entry name" value="Acetyl-CoA synthetase-like"/>
    <property type="match status" value="1"/>
</dbReference>
<keyword evidence="3" id="KW-1185">Reference proteome</keyword>
<dbReference type="RefSeq" id="WP_089416465.1">
    <property type="nucleotide sequence ID" value="NZ_CP022423.1"/>
</dbReference>
<dbReference type="InterPro" id="IPR020845">
    <property type="entry name" value="AMP-binding_CS"/>
</dbReference>
<dbReference type="Proteomes" id="UP000199729">
    <property type="component" value="Chromosome"/>
</dbReference>
<gene>
    <name evidence="2" type="ORF">VITFI_CDS1568</name>
</gene>
<dbReference type="KEGG" id="vff:VITFI_CDS1568"/>
<dbReference type="InterPro" id="IPR042099">
    <property type="entry name" value="ANL_N_sf"/>
</dbReference>
<reference evidence="2 3" key="1">
    <citation type="submission" date="2017-07" db="EMBL/GenBank/DDBJ databases">
        <title>Complete Genome Sequence of the cosmetic ferment Vitreoscilla filiformis (ATCC15551).</title>
        <authorList>
            <person name="Contreras S."/>
            <person name="Sagory-Zalkind P."/>
            <person name="Blanquart H."/>
            <person name="Iltis A."/>
            <person name="Morand S.C."/>
        </authorList>
    </citation>
    <scope>NUCLEOTIDE SEQUENCE [LARGE SCALE GENOMIC DNA]</scope>
    <source>
        <strain evidence="2 3">ATCC 15551</strain>
    </source>
</reference>
<organism evidence="2 3">
    <name type="scientific">Vitreoscilla filiformis</name>
    <dbReference type="NCBI Taxonomy" id="63"/>
    <lineage>
        <taxon>Bacteria</taxon>
        <taxon>Pseudomonadati</taxon>
        <taxon>Pseudomonadota</taxon>
        <taxon>Betaproteobacteria</taxon>
        <taxon>Neisseriales</taxon>
        <taxon>Neisseriaceae</taxon>
        <taxon>Vitreoscilla</taxon>
    </lineage>
</organism>
<evidence type="ECO:0000313" key="3">
    <source>
        <dbReference type="Proteomes" id="UP000199729"/>
    </source>
</evidence>
<dbReference type="PANTHER" id="PTHR43767:SF1">
    <property type="entry name" value="NONRIBOSOMAL PEPTIDE SYNTHASE PES1 (EUROFUNG)-RELATED"/>
    <property type="match status" value="1"/>
</dbReference>
<dbReference type="PROSITE" id="PS00455">
    <property type="entry name" value="AMP_BINDING"/>
    <property type="match status" value="1"/>
</dbReference>
<accession>A0A221KEB4</accession>
<dbReference type="EMBL" id="CP022423">
    <property type="protein sequence ID" value="ASM77346.1"/>
    <property type="molecule type" value="Genomic_DNA"/>
</dbReference>
<proteinExistence type="predicted"/>
<dbReference type="OrthoDB" id="9766486at2"/>
<sequence>MARFLDDPAQMAPPRTLRQDLSDGSFVLRSPEALQPYARCIGDWLERWAVETPDAPAFAERDAANGNDGWRRLSWRETRRLVGSVAQTLLALNLPEGKPVAILSDNALDHLILMLAALHVGRPVCTVSSAYCRLTKDYSKICNILQMLDPALIYASDATVYAPAIAACRRSSVVVFSKGAESVPGAFGFEMFTRMTEGPAVMVAFDALVPDDHAKYLLTSGSTGHPKVAINTHRMLCANQQMMIQTWRWLQQDKPVLLDWLPWSHTFGGNHNLNMVLANGGTLYIDDGRPMPGLIEKTVRNLREVKPNFFFNVPRGLDMLLPFLEGDLHFAREVLAGLRGVFYAGAALPAASWHRLQAVAAQVREEPLWLTTSWGSTETAPAVTTAHWKLDGAGCIGLPLPGVDLKFIPNGEKLELRVRGVSVFPGYRHAPKLTAAAFDDEGFYKIGDAGLLADPEHPEKGVMFNGRVAEDFKLTSGTWVSVGTLRLKLVSALSPLASDAVITGHDRAEIGALVFLTPAAQALPPDRLHSQVAEALHRLRRDGGGSSQAVGRVLLMTEPASADAGEITDKGYINQRAVLTRRAELVTILYTDPSDERVVLAAH</sequence>
<feature type="domain" description="AMP-dependent synthetase/ligase" evidence="1">
    <location>
        <begin position="45"/>
        <end position="427"/>
    </location>
</feature>
<dbReference type="InterPro" id="IPR050237">
    <property type="entry name" value="ATP-dep_AMP-bd_enzyme"/>
</dbReference>
<dbReference type="Pfam" id="PF00501">
    <property type="entry name" value="AMP-binding"/>
    <property type="match status" value="1"/>
</dbReference>
<dbReference type="Pfam" id="PF23562">
    <property type="entry name" value="AMP-binding_C_3"/>
    <property type="match status" value="1"/>
</dbReference>
<protein>
    <submittedName>
        <fullName evidence="2">Feruloyl-CoA synthase</fullName>
    </submittedName>
</protein>